<dbReference type="Gene3D" id="3.30.70.890">
    <property type="entry name" value="GHMP kinase, C-terminal domain"/>
    <property type="match status" value="1"/>
</dbReference>
<protein>
    <recommendedName>
        <fullName evidence="1">4-diphosphocytidyl-2-C-methyl-D-erythritol kinase</fullName>
    </recommendedName>
</protein>
<sequence length="258" mass="28439">MRGNFHEIITLFQTVSLYDELLIERSNSRGVKFISEPELPWDFNNSLYRACFYLEKEIHESLSLKLALKKHIPFASGLGGGSADAATLLSALGKTFNLPFRVIYKIACKVGSDVPFLLVGGTAIGLGRGEKLIFPGDLQPYELELFFPPVGISTSEAYSLIDRGNHNESADLKKVFELYAALKNCEYTKAASISKNTFEKVICEAEILNRLKSLSGNQAIFNRLSGSGSTIFSLYKPGSGKGKYRFVSSDEVKRANGI</sequence>
<evidence type="ECO:0000256" key="2">
    <source>
        <dbReference type="ARBA" id="ARBA00022679"/>
    </source>
</evidence>
<evidence type="ECO:0000313" key="7">
    <source>
        <dbReference type="EMBL" id="OAA31268.1"/>
    </source>
</evidence>
<dbReference type="GO" id="GO:0016114">
    <property type="term" value="P:terpenoid biosynthetic process"/>
    <property type="evidence" value="ECO:0007669"/>
    <property type="project" value="InterPro"/>
</dbReference>
<comment type="caution">
    <text evidence="7">The sequence shown here is derived from an EMBL/GenBank/DDBJ whole genome shotgun (WGS) entry which is preliminary data.</text>
</comment>
<dbReference type="Gene3D" id="3.30.230.10">
    <property type="match status" value="1"/>
</dbReference>
<keyword evidence="4" id="KW-0418">Kinase</keyword>
<dbReference type="EMBL" id="JFHK01000004">
    <property type="protein sequence ID" value="OAA31268.1"/>
    <property type="molecule type" value="Genomic_DNA"/>
</dbReference>
<dbReference type="STRING" id="1453497.AT15_07165"/>
<keyword evidence="3" id="KW-0547">Nucleotide-binding</keyword>
<organism evidence="7 8">
    <name type="scientific">Kosmotoga arenicorallina S304</name>
    <dbReference type="NCBI Taxonomy" id="1453497"/>
    <lineage>
        <taxon>Bacteria</taxon>
        <taxon>Thermotogati</taxon>
        <taxon>Thermotogota</taxon>
        <taxon>Thermotogae</taxon>
        <taxon>Kosmotogales</taxon>
        <taxon>Kosmotogaceae</taxon>
        <taxon>Kosmotoga</taxon>
    </lineage>
</organism>
<evidence type="ECO:0000256" key="1">
    <source>
        <dbReference type="ARBA" id="ARBA00017473"/>
    </source>
</evidence>
<evidence type="ECO:0000256" key="3">
    <source>
        <dbReference type="ARBA" id="ARBA00022741"/>
    </source>
</evidence>
<evidence type="ECO:0000256" key="5">
    <source>
        <dbReference type="ARBA" id="ARBA00022840"/>
    </source>
</evidence>
<evidence type="ECO:0000259" key="6">
    <source>
        <dbReference type="Pfam" id="PF00288"/>
    </source>
</evidence>
<dbReference type="PATRIC" id="fig|1453497.3.peg.1427"/>
<dbReference type="PIRSF" id="PIRSF010376">
    <property type="entry name" value="IspE"/>
    <property type="match status" value="1"/>
</dbReference>
<keyword evidence="5" id="KW-0067">ATP-binding</keyword>
<gene>
    <name evidence="7" type="ORF">AT15_07165</name>
</gene>
<evidence type="ECO:0000313" key="8">
    <source>
        <dbReference type="Proteomes" id="UP000077339"/>
    </source>
</evidence>
<dbReference type="SUPFAM" id="SSF55060">
    <property type="entry name" value="GHMP Kinase, C-terminal domain"/>
    <property type="match status" value="1"/>
</dbReference>
<dbReference type="InterPro" id="IPR036554">
    <property type="entry name" value="GHMP_kinase_C_sf"/>
</dbReference>
<keyword evidence="8" id="KW-1185">Reference proteome</keyword>
<dbReference type="InterPro" id="IPR004424">
    <property type="entry name" value="IspE"/>
</dbReference>
<evidence type="ECO:0000256" key="4">
    <source>
        <dbReference type="ARBA" id="ARBA00022777"/>
    </source>
</evidence>
<dbReference type="InterPro" id="IPR020568">
    <property type="entry name" value="Ribosomal_Su5_D2-typ_SF"/>
</dbReference>
<dbReference type="InterPro" id="IPR014721">
    <property type="entry name" value="Ribsml_uS5_D2-typ_fold_subgr"/>
</dbReference>
<name>A0A176K2H5_9BACT</name>
<proteinExistence type="predicted"/>
<dbReference type="GO" id="GO:0050515">
    <property type="term" value="F:4-(cytidine 5'-diphospho)-2-C-methyl-D-erythritol kinase activity"/>
    <property type="evidence" value="ECO:0007669"/>
    <property type="project" value="InterPro"/>
</dbReference>
<keyword evidence="2" id="KW-0808">Transferase</keyword>
<feature type="domain" description="GHMP kinase N-terminal" evidence="6">
    <location>
        <begin position="46"/>
        <end position="121"/>
    </location>
</feature>
<reference evidence="7 8" key="1">
    <citation type="submission" date="2014-02" db="EMBL/GenBank/DDBJ databases">
        <title>Kosmotoga genome sequencing.</title>
        <authorList>
            <person name="Pollo S.M."/>
            <person name="Charchuk R."/>
            <person name="Nesbo C.L."/>
        </authorList>
    </citation>
    <scope>NUCLEOTIDE SEQUENCE [LARGE SCALE GENOMIC DNA]</scope>
    <source>
        <strain evidence="7 8">S304</strain>
    </source>
</reference>
<dbReference type="Proteomes" id="UP000077339">
    <property type="component" value="Unassembled WGS sequence"/>
</dbReference>
<dbReference type="InterPro" id="IPR006204">
    <property type="entry name" value="GHMP_kinase_N_dom"/>
</dbReference>
<dbReference type="AlphaFoldDB" id="A0A176K2H5"/>
<dbReference type="PANTHER" id="PTHR43527">
    <property type="entry name" value="4-DIPHOSPHOCYTIDYL-2-C-METHYL-D-ERYTHRITOL KINASE, CHLOROPLASTIC"/>
    <property type="match status" value="1"/>
</dbReference>
<dbReference type="PANTHER" id="PTHR43527:SF2">
    <property type="entry name" value="4-DIPHOSPHOCYTIDYL-2-C-METHYL-D-ERYTHRITOL KINASE, CHLOROPLASTIC"/>
    <property type="match status" value="1"/>
</dbReference>
<dbReference type="SUPFAM" id="SSF54211">
    <property type="entry name" value="Ribosomal protein S5 domain 2-like"/>
    <property type="match status" value="1"/>
</dbReference>
<accession>A0A176K2H5</accession>
<dbReference type="Pfam" id="PF00288">
    <property type="entry name" value="GHMP_kinases_N"/>
    <property type="match status" value="1"/>
</dbReference>
<dbReference type="GO" id="GO:0005524">
    <property type="term" value="F:ATP binding"/>
    <property type="evidence" value="ECO:0007669"/>
    <property type="project" value="UniProtKB-KW"/>
</dbReference>